<reference evidence="5 6" key="1">
    <citation type="journal article" date="2023" name="Nucleic Acids Res.">
        <title>The hologenome of Daphnia magna reveals possible DNA methylation and microbiome-mediated evolution of the host genome.</title>
        <authorList>
            <person name="Chaturvedi A."/>
            <person name="Li X."/>
            <person name="Dhandapani V."/>
            <person name="Marshall H."/>
            <person name="Kissane S."/>
            <person name="Cuenca-Cambronero M."/>
            <person name="Asole G."/>
            <person name="Calvet F."/>
            <person name="Ruiz-Romero M."/>
            <person name="Marangio P."/>
            <person name="Guigo R."/>
            <person name="Rago D."/>
            <person name="Mirbahai L."/>
            <person name="Eastwood N."/>
            <person name="Colbourne J.K."/>
            <person name="Zhou J."/>
            <person name="Mallon E."/>
            <person name="Orsini L."/>
        </authorList>
    </citation>
    <scope>NUCLEOTIDE SEQUENCE [LARGE SCALE GENOMIC DNA]</scope>
    <source>
        <strain evidence="5">LRV0_1</strain>
    </source>
</reference>
<protein>
    <recommendedName>
        <fullName evidence="4">Major facilitator superfamily (MFS) profile domain-containing protein</fullName>
    </recommendedName>
</protein>
<dbReference type="PANTHER" id="PTHR11360">
    <property type="entry name" value="MONOCARBOXYLATE TRANSPORTER"/>
    <property type="match status" value="1"/>
</dbReference>
<accession>A0ABQ9Z5P8</accession>
<comment type="caution">
    <text evidence="5">The sequence shown here is derived from an EMBL/GenBank/DDBJ whole genome shotgun (WGS) entry which is preliminary data.</text>
</comment>
<feature type="transmembrane region" description="Helical" evidence="3">
    <location>
        <begin position="305"/>
        <end position="328"/>
    </location>
</feature>
<feature type="domain" description="Major facilitator superfamily (MFS) profile" evidence="4">
    <location>
        <begin position="304"/>
        <end position="454"/>
    </location>
</feature>
<organism evidence="5 6">
    <name type="scientific">Daphnia magna</name>
    <dbReference type="NCBI Taxonomy" id="35525"/>
    <lineage>
        <taxon>Eukaryota</taxon>
        <taxon>Metazoa</taxon>
        <taxon>Ecdysozoa</taxon>
        <taxon>Arthropoda</taxon>
        <taxon>Crustacea</taxon>
        <taxon>Branchiopoda</taxon>
        <taxon>Diplostraca</taxon>
        <taxon>Cladocera</taxon>
        <taxon>Anomopoda</taxon>
        <taxon>Daphniidae</taxon>
        <taxon>Daphnia</taxon>
    </lineage>
</organism>
<feature type="transmembrane region" description="Helical" evidence="3">
    <location>
        <begin position="54"/>
        <end position="75"/>
    </location>
</feature>
<keyword evidence="6" id="KW-1185">Reference proteome</keyword>
<evidence type="ECO:0000256" key="1">
    <source>
        <dbReference type="ARBA" id="ARBA00004141"/>
    </source>
</evidence>
<dbReference type="PROSITE" id="PS50850">
    <property type="entry name" value="MFS"/>
    <property type="match status" value="1"/>
</dbReference>
<feature type="transmembrane region" description="Helical" evidence="3">
    <location>
        <begin position="431"/>
        <end position="452"/>
    </location>
</feature>
<keyword evidence="3" id="KW-0812">Transmembrane</keyword>
<evidence type="ECO:0000313" key="5">
    <source>
        <dbReference type="EMBL" id="KAK4008228.1"/>
    </source>
</evidence>
<feature type="transmembrane region" description="Helical" evidence="3">
    <location>
        <begin position="340"/>
        <end position="357"/>
    </location>
</feature>
<dbReference type="InterPro" id="IPR036259">
    <property type="entry name" value="MFS_trans_sf"/>
</dbReference>
<evidence type="ECO:0000256" key="3">
    <source>
        <dbReference type="SAM" id="Phobius"/>
    </source>
</evidence>
<feature type="transmembrane region" description="Helical" evidence="3">
    <location>
        <begin position="396"/>
        <end position="419"/>
    </location>
</feature>
<dbReference type="InterPro" id="IPR011701">
    <property type="entry name" value="MFS"/>
</dbReference>
<dbReference type="Gene3D" id="1.20.1250.20">
    <property type="entry name" value="MFS general substrate transporter like domains"/>
    <property type="match status" value="1"/>
</dbReference>
<comment type="subcellular location">
    <subcellularLocation>
        <location evidence="1">Membrane</location>
        <topology evidence="1">Multi-pass membrane protein</topology>
    </subcellularLocation>
</comment>
<dbReference type="PANTHER" id="PTHR11360:SF286">
    <property type="entry name" value="GH22266P"/>
    <property type="match status" value="1"/>
</dbReference>
<evidence type="ECO:0000259" key="4">
    <source>
        <dbReference type="PROSITE" id="PS50850"/>
    </source>
</evidence>
<evidence type="ECO:0000256" key="2">
    <source>
        <dbReference type="SAM" id="MobiDB-lite"/>
    </source>
</evidence>
<dbReference type="InterPro" id="IPR050327">
    <property type="entry name" value="Proton-linked_MCT"/>
</dbReference>
<dbReference type="Pfam" id="PF07690">
    <property type="entry name" value="MFS_1"/>
    <property type="match status" value="1"/>
</dbReference>
<dbReference type="EMBL" id="JAOYFB010000002">
    <property type="protein sequence ID" value="KAK4008228.1"/>
    <property type="molecule type" value="Genomic_DNA"/>
</dbReference>
<feature type="transmembrane region" description="Helical" evidence="3">
    <location>
        <begin position="82"/>
        <end position="105"/>
    </location>
</feature>
<feature type="transmembrane region" description="Helical" evidence="3">
    <location>
        <begin position="369"/>
        <end position="390"/>
    </location>
</feature>
<feature type="region of interest" description="Disordered" evidence="2">
    <location>
        <begin position="250"/>
        <end position="278"/>
    </location>
</feature>
<keyword evidence="3" id="KW-0472">Membrane</keyword>
<feature type="transmembrane region" description="Helical" evidence="3">
    <location>
        <begin position="111"/>
        <end position="133"/>
    </location>
</feature>
<sequence length="454" mass="50562">MKESGHEYVIDLPDGKCGWFVMAASLLCLLISDGILFSFGLIVSGSDHVFYRTFAKRVLFFSYVNGSSFGSGYLISKLSNRFGFLIIMIAKTLLSFLGLLTYSISQSFNHLLFMQIGLVFGVVDVLSTTSFVVEHGKRRTLVTGIALCCSGTGALVFAPVIYFLNEKFANLEAFYYLSCFYLVCALFGWLYGPFYYLRHRTSNLNEVKEIPQNQGTDREQPGNGKQTLKHDYVKITITDRPANSNEIKEVPQNQMTTEEQPGNDKVNPGNMEHQNGSDPIIQKSKLERFKNYLWGMFLRFKSATFVAISIASFLQAFGLFVPIVHLPAHAISIGISKVEAFFLISAIGISSTIGRIFNGWLSDQPNFDVLLWNTVGLSVTGVWMTFGPLFTSCRWLVVFSVLFGLVSSCSIVSHPIVLGKQLESKDVTNNYGFVHICYRAGAFTGILVAGMYSF</sequence>
<gene>
    <name evidence="5" type="ORF">OUZ56_013379</name>
</gene>
<keyword evidence="3" id="KW-1133">Transmembrane helix</keyword>
<feature type="transmembrane region" description="Helical" evidence="3">
    <location>
        <begin position="20"/>
        <end position="42"/>
    </location>
</feature>
<name>A0ABQ9Z5P8_9CRUS</name>
<feature type="transmembrane region" description="Helical" evidence="3">
    <location>
        <begin position="174"/>
        <end position="197"/>
    </location>
</feature>
<dbReference type="InterPro" id="IPR020846">
    <property type="entry name" value="MFS_dom"/>
</dbReference>
<dbReference type="SUPFAM" id="SSF103473">
    <property type="entry name" value="MFS general substrate transporter"/>
    <property type="match status" value="1"/>
</dbReference>
<evidence type="ECO:0000313" key="6">
    <source>
        <dbReference type="Proteomes" id="UP001234178"/>
    </source>
</evidence>
<proteinExistence type="predicted"/>
<dbReference type="Proteomes" id="UP001234178">
    <property type="component" value="Unassembled WGS sequence"/>
</dbReference>
<feature type="compositionally biased region" description="Polar residues" evidence="2">
    <location>
        <begin position="250"/>
        <end position="260"/>
    </location>
</feature>
<feature type="transmembrane region" description="Helical" evidence="3">
    <location>
        <begin position="140"/>
        <end position="162"/>
    </location>
</feature>